<dbReference type="PATRIC" id="fig|456.5.peg.2769"/>
<dbReference type="NCBIfam" id="TIGR03605">
    <property type="entry name" value="antibiot_sagB"/>
    <property type="match status" value="1"/>
</dbReference>
<dbReference type="Pfam" id="PF00881">
    <property type="entry name" value="Nitroreductase"/>
    <property type="match status" value="1"/>
</dbReference>
<accession>A0A0W0VDP2</accession>
<dbReference type="EMBL" id="LNYJ01000011">
    <property type="protein sequence ID" value="KTD18273.1"/>
    <property type="molecule type" value="Genomic_DNA"/>
</dbReference>
<dbReference type="InterPro" id="IPR029479">
    <property type="entry name" value="Nitroreductase"/>
</dbReference>
<protein>
    <submittedName>
        <fullName evidence="2">Nitroreductase</fullName>
    </submittedName>
</protein>
<dbReference type="STRING" id="456.Ljor_2579"/>
<name>A0A0W0VDP2_9GAMM</name>
<dbReference type="OrthoDB" id="3723182at2"/>
<feature type="domain" description="Nitroreductase" evidence="1">
    <location>
        <begin position="63"/>
        <end position="236"/>
    </location>
</feature>
<comment type="caution">
    <text evidence="2">The sequence shown here is derived from an EMBL/GenBank/DDBJ whole genome shotgun (WGS) entry which is preliminary data.</text>
</comment>
<dbReference type="Gene3D" id="3.40.109.10">
    <property type="entry name" value="NADH Oxidase"/>
    <property type="match status" value="1"/>
</dbReference>
<reference evidence="2 3" key="1">
    <citation type="submission" date="2015-11" db="EMBL/GenBank/DDBJ databases">
        <title>Genomic analysis of 38 Legionella species identifies large and diverse effector repertoires.</title>
        <authorList>
            <person name="Burstein D."/>
            <person name="Amaro F."/>
            <person name="Zusman T."/>
            <person name="Lifshitz Z."/>
            <person name="Cohen O."/>
            <person name="Gilbert J.A."/>
            <person name="Pupko T."/>
            <person name="Shuman H.A."/>
            <person name="Segal G."/>
        </authorList>
    </citation>
    <scope>NUCLEOTIDE SEQUENCE [LARGE SCALE GENOMIC DNA]</scope>
    <source>
        <strain evidence="2 3">BL-540</strain>
    </source>
</reference>
<keyword evidence="3" id="KW-1185">Reference proteome</keyword>
<organism evidence="2 3">
    <name type="scientific">Legionella jordanis</name>
    <dbReference type="NCBI Taxonomy" id="456"/>
    <lineage>
        <taxon>Bacteria</taxon>
        <taxon>Pseudomonadati</taxon>
        <taxon>Pseudomonadota</taxon>
        <taxon>Gammaproteobacteria</taxon>
        <taxon>Legionellales</taxon>
        <taxon>Legionellaceae</taxon>
        <taxon>Legionella</taxon>
    </lineage>
</organism>
<dbReference type="SUPFAM" id="SSF55469">
    <property type="entry name" value="FMN-dependent nitroreductase-like"/>
    <property type="match status" value="1"/>
</dbReference>
<gene>
    <name evidence="2" type="ORF">Ljor_2579</name>
</gene>
<evidence type="ECO:0000259" key="1">
    <source>
        <dbReference type="Pfam" id="PF00881"/>
    </source>
</evidence>
<evidence type="ECO:0000313" key="3">
    <source>
        <dbReference type="Proteomes" id="UP000055035"/>
    </source>
</evidence>
<sequence>MEFFRRNKVLLLIISLLICLWLCLMPKKLSKEPGMNVKTPSANEIKLANPAYTSNISIEEALNQRRSIREFKNKSVNLQQIAQLLWASQGITSKEGFRTAPSAGALYPLEIYLVSGNIEKLPAGIYHYIPATHSLYKIKEGDVRNHLAEAALGQEVVRHAAASIVITAEFSQTINKYGEKGKQFVFMEAGHAAQNIYLQSISLALGTVSVGAFDENQLKIILGIKEIPLYILPVGRI</sequence>
<evidence type="ECO:0000313" key="2">
    <source>
        <dbReference type="EMBL" id="KTD18273.1"/>
    </source>
</evidence>
<dbReference type="InterPro" id="IPR020051">
    <property type="entry name" value="SagB-type_dehydrogenase"/>
</dbReference>
<dbReference type="PANTHER" id="PTHR43745">
    <property type="entry name" value="NITROREDUCTASE MJ1384-RELATED"/>
    <property type="match status" value="1"/>
</dbReference>
<dbReference type="GO" id="GO:0016491">
    <property type="term" value="F:oxidoreductase activity"/>
    <property type="evidence" value="ECO:0007669"/>
    <property type="project" value="InterPro"/>
</dbReference>
<dbReference type="AlphaFoldDB" id="A0A0W0VDP2"/>
<proteinExistence type="predicted"/>
<dbReference type="InterPro" id="IPR000415">
    <property type="entry name" value="Nitroreductase-like"/>
</dbReference>
<dbReference type="PANTHER" id="PTHR43745:SF2">
    <property type="entry name" value="NITROREDUCTASE MJ1384-RELATED"/>
    <property type="match status" value="1"/>
</dbReference>
<dbReference type="InterPro" id="IPR052544">
    <property type="entry name" value="Bacteriocin_Proc_Enz"/>
</dbReference>
<dbReference type="CDD" id="cd02142">
    <property type="entry name" value="McbC_SagB-like_oxidoreductase"/>
    <property type="match status" value="1"/>
</dbReference>
<dbReference type="Proteomes" id="UP000055035">
    <property type="component" value="Unassembled WGS sequence"/>
</dbReference>
<dbReference type="RefSeq" id="WP_058471948.1">
    <property type="nucleotide sequence ID" value="NZ_CAAAIC010000006.1"/>
</dbReference>